<dbReference type="InterPro" id="IPR011990">
    <property type="entry name" value="TPR-like_helical_dom_sf"/>
</dbReference>
<accession>A0A2P5HY86</accession>
<dbReference type="PANTHER" id="PTHR47447:SF17">
    <property type="entry name" value="OS12G0638900 PROTEIN"/>
    <property type="match status" value="1"/>
</dbReference>
<reference evidence="8" key="1">
    <citation type="submission" date="2017-09" db="EMBL/GenBank/DDBJ databases">
        <title>Polyketide synthases of a Diaporthe helianthi virulent isolate.</title>
        <authorList>
            <person name="Baroncelli R."/>
        </authorList>
    </citation>
    <scope>NUCLEOTIDE SEQUENCE [LARGE SCALE GENOMIC DNA]</scope>
    <source>
        <strain evidence="8">7/96</strain>
    </source>
</reference>
<evidence type="ECO:0000313" key="8">
    <source>
        <dbReference type="EMBL" id="POS75213.1"/>
    </source>
</evidence>
<comment type="similarity">
    <text evidence="1">Belongs to the CCM1 family.</text>
</comment>
<dbReference type="PANTHER" id="PTHR47447">
    <property type="entry name" value="OS03G0856100 PROTEIN"/>
    <property type="match status" value="1"/>
</dbReference>
<feature type="compositionally biased region" description="Polar residues" evidence="7">
    <location>
        <begin position="806"/>
        <end position="822"/>
    </location>
</feature>
<feature type="region of interest" description="Disordered" evidence="7">
    <location>
        <begin position="125"/>
        <end position="146"/>
    </location>
</feature>
<feature type="compositionally biased region" description="Basic and acidic residues" evidence="7">
    <location>
        <begin position="135"/>
        <end position="146"/>
    </location>
</feature>
<gene>
    <name evidence="8" type="ORF">DHEL01_v206397</name>
</gene>
<evidence type="ECO:0000256" key="5">
    <source>
        <dbReference type="PROSITE-ProRule" id="PRU00708"/>
    </source>
</evidence>
<dbReference type="AlphaFoldDB" id="A0A2P5HY86"/>
<dbReference type="Pfam" id="PF13041">
    <property type="entry name" value="PPR_2"/>
    <property type="match status" value="2"/>
</dbReference>
<feature type="repeat" description="PPR" evidence="5">
    <location>
        <begin position="919"/>
        <end position="953"/>
    </location>
</feature>
<feature type="compositionally biased region" description="Low complexity" evidence="7">
    <location>
        <begin position="1061"/>
        <end position="1076"/>
    </location>
</feature>
<feature type="compositionally biased region" description="Basic and acidic residues" evidence="7">
    <location>
        <begin position="247"/>
        <end position="258"/>
    </location>
</feature>
<feature type="compositionally biased region" description="Basic and acidic residues" evidence="7">
    <location>
        <begin position="868"/>
        <end position="877"/>
    </location>
</feature>
<feature type="compositionally biased region" description="Acidic residues" evidence="7">
    <location>
        <begin position="1101"/>
        <end position="1113"/>
    </location>
</feature>
<comment type="function">
    <text evidence="3">Regulates mitochondrial small subunit maturation by controlling 15S rRNA 5'-end processing. Localizes to the 5' precursor of the 15S rRNA in a position that is subsequently occupied by mS47 in the mature yeast mtSSU. Uses structure and sequence-specific RNA recognition, binding to a single-stranded region of the precursor and specifically recognizing bases -6 to -1. The exchange of Ccm1 for mS47 is coupled to the irreversible removal of precursor rRNA that is accompanied by conformational changes of the mitoribosomal proteins uS5m and mS26. These conformational changes signal completion of 5'-end rRNA processing through protection of the mature 5'-end of the 15S rRNA and stabilization of mS47. The removal of the 5' precursor together with the dissociation of Ccm1 may be catalyzed by the 5'-3' exoribonuclease Pet127. Involved in the specific removal of group I introns in mitochondrial encoded transcripts.</text>
</comment>
<protein>
    <recommendedName>
        <fullName evidence="10">Pentatricopeptide repeat protein</fullName>
    </recommendedName>
</protein>
<feature type="repeat" description="PPR" evidence="5">
    <location>
        <begin position="884"/>
        <end position="918"/>
    </location>
</feature>
<feature type="region of interest" description="Disordered" evidence="7">
    <location>
        <begin position="1032"/>
        <end position="1113"/>
    </location>
</feature>
<dbReference type="STRING" id="158607.A0A2P5HY86"/>
<feature type="coiled-coil region" evidence="6">
    <location>
        <begin position="967"/>
        <end position="998"/>
    </location>
</feature>
<comment type="subunit">
    <text evidence="4">Binds to mitochondrial small subunit 15S rRNA.</text>
</comment>
<evidence type="ECO:0000313" key="9">
    <source>
        <dbReference type="Proteomes" id="UP000094444"/>
    </source>
</evidence>
<dbReference type="InterPro" id="IPR002885">
    <property type="entry name" value="PPR_rpt"/>
</dbReference>
<dbReference type="InParanoid" id="A0A2P5HY86"/>
<keyword evidence="6" id="KW-0175">Coiled coil</keyword>
<feature type="repeat" description="PPR" evidence="5">
    <location>
        <begin position="550"/>
        <end position="584"/>
    </location>
</feature>
<name>A0A2P5HY86_DIAHE</name>
<feature type="region of interest" description="Disordered" evidence="7">
    <location>
        <begin position="247"/>
        <end position="279"/>
    </location>
</feature>
<evidence type="ECO:0000256" key="4">
    <source>
        <dbReference type="ARBA" id="ARBA00044511"/>
    </source>
</evidence>
<dbReference type="EMBL" id="MAVT02000516">
    <property type="protein sequence ID" value="POS75213.1"/>
    <property type="molecule type" value="Genomic_DNA"/>
</dbReference>
<organism evidence="8 9">
    <name type="scientific">Diaporthe helianthi</name>
    <dbReference type="NCBI Taxonomy" id="158607"/>
    <lineage>
        <taxon>Eukaryota</taxon>
        <taxon>Fungi</taxon>
        <taxon>Dikarya</taxon>
        <taxon>Ascomycota</taxon>
        <taxon>Pezizomycotina</taxon>
        <taxon>Sordariomycetes</taxon>
        <taxon>Sordariomycetidae</taxon>
        <taxon>Diaporthales</taxon>
        <taxon>Diaporthaceae</taxon>
        <taxon>Diaporthe</taxon>
    </lineage>
</organism>
<feature type="region of interest" description="Disordered" evidence="7">
    <location>
        <begin position="805"/>
        <end position="882"/>
    </location>
</feature>
<sequence>MCGHPRWSMSVEKMTNLSNMDSEFTQQVYNEKPIPVEGVVRLDGEWCPLRIVNEPWLTPRSAFMYALMAEWKLLNVCYPQGMESGDFKPIDPYLSIMEGFPATYIAQGTADNFVPFELEAPKGLVSDSGNLSNDGSKHDSHNNNLGRDFDEIERFEAERFWAADGDWAPSLLHELSDTQNGDRTLRLAMPQSGEVRRVRTSPQGSPSPHPSKSPRAPDTPHSHRSSQSMEEDFDAVAFDEALDRAQQVEHQEPGKPDEPPQAQQAVVSSKRRLPPLALGRRDQNQLEILRSVTKGHQANSIKVHFIAWKRLLKEIPNPESESPSSIELRMHRGVLALDSVEAMASFLAYSSVDHKQRTRNRILLYTTLRHAPEKGAMVLKALLSVSSLPFYMIEDSLEFLAHHLREMQLVTKQDCAQMLADLVIETAQDRGKGRIRLTQHTIYCILEAIRPTQLEDWFHQLVARELPLHKNTLLHFASQFAKTPLTKGLSLDIAQGLFGNSSLDINTPVGTSICTSLLSFADDVLYAFDENLPTPAEIFQDLLDLDLVPNVITYTTIIHNLCVKKDLQTAVQVFEVMKQHGVQPDQFTYSVMMNGCKSCGDFTAMLQFASNARAAGIHDAVVWNDLIHAVFLACLKEPRRPGGGRRPRCAVWGPMNAIFARFFRPEPLRLFITAEFNDVRTFMEKQGFTPDRMRGAFHDIQHLHPEELIQPTSSTLSLMIMGFIRHLPRPRDVLLFYDHFKKLLREGNPVAGSIVREQGSIVHNVVLRSLMKWKGMLRIMLSIIRDMMTDIQPAAADTQPLLRQTFEPQTSDPGPKSATTLQGPIVDSEISRSKADTTTAGSGTETEDEATAVERDNFTVEPPLSNSSDHHGEETSPIRHPRPSIHTWNILIQAYLSNRLPLEAEHILKLMQINGVKPSIVTWNTLAAGYAKQGYTKQAVESMRRLESAGFTSDDWTMRAFSYITDKAKAIRLMEQMVEENKAAMAEEEEALRQQQTDEDDFDKAVRDNFKAEEVAVPLYIEEAMGIRPEADQWLPVGNAPSTPVEEKPTEAHAPGRAAEEPQPVAAQTPPQTPVAKSPAPQKLDLGAWDSFLWDHASDSGSEEQDQQDESAA</sequence>
<proteinExistence type="inferred from homology"/>
<evidence type="ECO:0000256" key="2">
    <source>
        <dbReference type="ARBA" id="ARBA00022737"/>
    </source>
</evidence>
<evidence type="ECO:0000256" key="3">
    <source>
        <dbReference type="ARBA" id="ARBA00044493"/>
    </source>
</evidence>
<keyword evidence="2" id="KW-0677">Repeat</keyword>
<dbReference type="PROSITE" id="PS51375">
    <property type="entry name" value="PPR"/>
    <property type="match status" value="3"/>
</dbReference>
<evidence type="ECO:0000256" key="1">
    <source>
        <dbReference type="ARBA" id="ARBA00006192"/>
    </source>
</evidence>
<evidence type="ECO:0008006" key="10">
    <source>
        <dbReference type="Google" id="ProtNLM"/>
    </source>
</evidence>
<evidence type="ECO:0000256" key="7">
    <source>
        <dbReference type="SAM" id="MobiDB-lite"/>
    </source>
</evidence>
<evidence type="ECO:0000256" key="6">
    <source>
        <dbReference type="SAM" id="Coils"/>
    </source>
</evidence>
<dbReference type="Proteomes" id="UP000094444">
    <property type="component" value="Unassembled WGS sequence"/>
</dbReference>
<keyword evidence="9" id="KW-1185">Reference proteome</keyword>
<feature type="region of interest" description="Disordered" evidence="7">
    <location>
        <begin position="188"/>
        <end position="231"/>
    </location>
</feature>
<dbReference type="OrthoDB" id="185373at2759"/>
<dbReference type="Gene3D" id="1.25.40.10">
    <property type="entry name" value="Tetratricopeptide repeat domain"/>
    <property type="match status" value="2"/>
</dbReference>
<dbReference type="NCBIfam" id="TIGR00756">
    <property type="entry name" value="PPR"/>
    <property type="match status" value="2"/>
</dbReference>
<comment type="caution">
    <text evidence="8">The sequence shown here is derived from an EMBL/GenBank/DDBJ whole genome shotgun (WGS) entry which is preliminary data.</text>
</comment>